<name>A0ABR6YV41_9FIRM</name>
<keyword evidence="5" id="KW-1185">Reference proteome</keyword>
<organism evidence="4 5">
    <name type="scientific">Acetobacterium malicum</name>
    <dbReference type="NCBI Taxonomy" id="52692"/>
    <lineage>
        <taxon>Bacteria</taxon>
        <taxon>Bacillati</taxon>
        <taxon>Bacillota</taxon>
        <taxon>Clostridia</taxon>
        <taxon>Eubacteriales</taxon>
        <taxon>Eubacteriaceae</taxon>
        <taxon>Acetobacterium</taxon>
    </lineage>
</organism>
<protein>
    <recommendedName>
        <fullName evidence="3">SsrA-binding protein</fullName>
    </recommendedName>
    <alternativeName>
        <fullName evidence="3">Small protein B</fullName>
    </alternativeName>
</protein>
<dbReference type="Pfam" id="PF01668">
    <property type="entry name" value="SmpB"/>
    <property type="match status" value="1"/>
</dbReference>
<evidence type="ECO:0000313" key="5">
    <source>
        <dbReference type="Proteomes" id="UP000622405"/>
    </source>
</evidence>
<sequence length="152" mass="17663">MGENIKIVAKNRKARHDFTIEDTYEVGLVLSGTEVKSIRGGKVSLKESFADIYNGEIFVYQMHIDPYEQGNIYNKDPLRVRKLLLHKQQIRKLIGLKQREGYTLVPLTLYFKDGRVKMELALAKGKKLYDKRHAIAERDSDRRIQKSMRHSG</sequence>
<dbReference type="Gene3D" id="2.40.280.10">
    <property type="match status" value="1"/>
</dbReference>
<dbReference type="SUPFAM" id="SSF74982">
    <property type="entry name" value="Small protein B (SmpB)"/>
    <property type="match status" value="1"/>
</dbReference>
<dbReference type="InterPro" id="IPR023620">
    <property type="entry name" value="SmpB"/>
</dbReference>
<comment type="similarity">
    <text evidence="3">Belongs to the SmpB family.</text>
</comment>
<keyword evidence="2 3" id="KW-0694">RNA-binding</keyword>
<evidence type="ECO:0000313" key="4">
    <source>
        <dbReference type="EMBL" id="MBC3898960.1"/>
    </source>
</evidence>
<dbReference type="NCBIfam" id="NF003843">
    <property type="entry name" value="PRK05422.1"/>
    <property type="match status" value="1"/>
</dbReference>
<gene>
    <name evidence="3 4" type="primary">smpB</name>
    <name evidence="4" type="ORF">GH811_04955</name>
</gene>
<evidence type="ECO:0000256" key="2">
    <source>
        <dbReference type="ARBA" id="ARBA00022884"/>
    </source>
</evidence>
<dbReference type="EMBL" id="WJBE01000003">
    <property type="protein sequence ID" value="MBC3898960.1"/>
    <property type="molecule type" value="Genomic_DNA"/>
</dbReference>
<comment type="caution">
    <text evidence="4">The sequence shown here is derived from an EMBL/GenBank/DDBJ whole genome shotgun (WGS) entry which is preliminary data.</text>
</comment>
<accession>A0ABR6YV41</accession>
<dbReference type="PANTHER" id="PTHR30308:SF2">
    <property type="entry name" value="SSRA-BINDING PROTEIN"/>
    <property type="match status" value="1"/>
</dbReference>
<comment type="subcellular location">
    <subcellularLocation>
        <location evidence="3">Cytoplasm</location>
    </subcellularLocation>
    <text evidence="3">The tmRNA-SmpB complex associates with stalled 70S ribosomes.</text>
</comment>
<evidence type="ECO:0000256" key="1">
    <source>
        <dbReference type="ARBA" id="ARBA00022490"/>
    </source>
</evidence>
<dbReference type="CDD" id="cd09294">
    <property type="entry name" value="SmpB"/>
    <property type="match status" value="1"/>
</dbReference>
<evidence type="ECO:0000256" key="3">
    <source>
        <dbReference type="HAMAP-Rule" id="MF_00023"/>
    </source>
</evidence>
<dbReference type="PANTHER" id="PTHR30308">
    <property type="entry name" value="TMRNA-BINDING COMPONENT OF TRANS-TRANSLATION TAGGING COMPLEX"/>
    <property type="match status" value="1"/>
</dbReference>
<dbReference type="NCBIfam" id="TIGR00086">
    <property type="entry name" value="smpB"/>
    <property type="match status" value="1"/>
</dbReference>
<dbReference type="RefSeq" id="WP_186893544.1">
    <property type="nucleotide sequence ID" value="NZ_WJBE01000003.1"/>
</dbReference>
<dbReference type="HAMAP" id="MF_00023">
    <property type="entry name" value="SmpB"/>
    <property type="match status" value="1"/>
</dbReference>
<comment type="function">
    <text evidence="3">Required for rescue of stalled ribosomes mediated by trans-translation. Binds to transfer-messenger RNA (tmRNA), required for stable association of tmRNA with ribosomes. tmRNA and SmpB together mimic tRNA shape, replacing the anticodon stem-loop with SmpB. tmRNA is encoded by the ssrA gene; the 2 termini fold to resemble tRNA(Ala) and it encodes a 'tag peptide', a short internal open reading frame. During trans-translation Ala-aminoacylated tmRNA acts like a tRNA, entering the A-site of stalled ribosomes, displacing the stalled mRNA. The ribosome then switches to translate the ORF on the tmRNA; the nascent peptide is terminated with the 'tag peptide' encoded by the tmRNA and targeted for degradation. The ribosome is freed to recommence translation, which seems to be the essential function of trans-translation.</text>
</comment>
<reference evidence="4 5" key="1">
    <citation type="journal article" date="2020" name="mSystems">
        <title>Defining Genomic and Predicted Metabolic Features of the Acetobacterium Genus.</title>
        <authorList>
            <person name="Ross D.E."/>
            <person name="Marshall C.W."/>
            <person name="Gulliver D."/>
            <person name="May H.D."/>
            <person name="Norman R.S."/>
        </authorList>
    </citation>
    <scope>NUCLEOTIDE SEQUENCE [LARGE SCALE GENOMIC DNA]</scope>
    <source>
        <strain evidence="4 5">DSM 4132</strain>
    </source>
</reference>
<dbReference type="InterPro" id="IPR000037">
    <property type="entry name" value="SsrA-bd_prot"/>
</dbReference>
<proteinExistence type="inferred from homology"/>
<keyword evidence="1 3" id="KW-0963">Cytoplasm</keyword>
<dbReference type="Proteomes" id="UP000622405">
    <property type="component" value="Unassembled WGS sequence"/>
</dbReference>